<evidence type="ECO:0000313" key="2">
    <source>
        <dbReference type="Proteomes" id="UP001571476"/>
    </source>
</evidence>
<evidence type="ECO:0000313" key="1">
    <source>
        <dbReference type="EMBL" id="MFA3841443.1"/>
    </source>
</evidence>
<sequence length="98" mass="10540">MQAASSPVERMLKGRGLFLSVERSDAAEVVYVCVDDGLPGGYPVGYVISSRTGTWSAYARVRPGRIFTTDEISSGLESVDEAVRAVVAHARYEDVLTA</sequence>
<proteinExistence type="predicted"/>
<dbReference type="RefSeq" id="WP_326712514.1">
    <property type="nucleotide sequence ID" value="NZ_JBGOSP010000025.1"/>
</dbReference>
<dbReference type="EMBL" id="JBGOSP010000025">
    <property type="protein sequence ID" value="MFA3841443.1"/>
    <property type="molecule type" value="Genomic_DNA"/>
</dbReference>
<reference evidence="1 2" key="1">
    <citation type="submission" date="2024-08" db="EMBL/GenBank/DDBJ databases">
        <title>Genome sequence of Streptomyces aureus CACIA-1.46HGO.</title>
        <authorList>
            <person name="Evangelista-Martinez Z."/>
        </authorList>
    </citation>
    <scope>NUCLEOTIDE SEQUENCE [LARGE SCALE GENOMIC DNA]</scope>
    <source>
        <strain evidence="1 2">CACIA-1.46HGO</strain>
    </source>
</reference>
<accession>A0ABV4ST52</accession>
<protein>
    <submittedName>
        <fullName evidence="1">Uncharacterized protein</fullName>
    </submittedName>
</protein>
<comment type="caution">
    <text evidence="1">The sequence shown here is derived from an EMBL/GenBank/DDBJ whole genome shotgun (WGS) entry which is preliminary data.</text>
</comment>
<organism evidence="1 2">
    <name type="scientific">Streptomyces aureus</name>
    <dbReference type="NCBI Taxonomy" id="193461"/>
    <lineage>
        <taxon>Bacteria</taxon>
        <taxon>Bacillati</taxon>
        <taxon>Actinomycetota</taxon>
        <taxon>Actinomycetes</taxon>
        <taxon>Kitasatosporales</taxon>
        <taxon>Streptomycetaceae</taxon>
        <taxon>Streptomyces</taxon>
    </lineage>
</organism>
<gene>
    <name evidence="1" type="ORF">ACEG43_35505</name>
</gene>
<keyword evidence="2" id="KW-1185">Reference proteome</keyword>
<name>A0ABV4ST52_9ACTN</name>
<dbReference type="Proteomes" id="UP001571476">
    <property type="component" value="Unassembled WGS sequence"/>
</dbReference>